<dbReference type="PROSITE" id="PS51330">
    <property type="entry name" value="DHFR_2"/>
    <property type="match status" value="1"/>
</dbReference>
<reference evidence="2 3" key="1">
    <citation type="journal article" date="2016" name="Nat. Commun.">
        <title>Thousands of microbial genomes shed light on interconnected biogeochemical processes in an aquifer system.</title>
        <authorList>
            <person name="Anantharaman K."/>
            <person name="Brown C.T."/>
            <person name="Hug L.A."/>
            <person name="Sharon I."/>
            <person name="Castelle C.J."/>
            <person name="Probst A.J."/>
            <person name="Thomas B.C."/>
            <person name="Singh A."/>
            <person name="Wilkins M.J."/>
            <person name="Karaoz U."/>
            <person name="Brodie E.L."/>
            <person name="Williams K.H."/>
            <person name="Hubbard S.S."/>
            <person name="Banfield J.F."/>
        </authorList>
    </citation>
    <scope>NUCLEOTIDE SEQUENCE [LARGE SCALE GENOMIC DNA]</scope>
</reference>
<dbReference type="InterPro" id="IPR024072">
    <property type="entry name" value="DHFR-like_dom_sf"/>
</dbReference>
<dbReference type="EMBL" id="MHSK01000033">
    <property type="protein sequence ID" value="OHA41445.1"/>
    <property type="molecule type" value="Genomic_DNA"/>
</dbReference>
<name>A0A1G2NZB7_9BACT</name>
<dbReference type="Gene3D" id="3.40.430.10">
    <property type="entry name" value="Dihydrofolate Reductase, subunit A"/>
    <property type="match status" value="1"/>
</dbReference>
<dbReference type="AlphaFoldDB" id="A0A1G2NZB7"/>
<gene>
    <name evidence="2" type="ORF">A3G52_03665</name>
</gene>
<dbReference type="PANTHER" id="PTHR38011">
    <property type="entry name" value="DIHYDROFOLATE REDUCTASE FAMILY PROTEIN (AFU_ORTHOLOGUE AFUA_8G06820)"/>
    <property type="match status" value="1"/>
</dbReference>
<dbReference type="PRINTS" id="PR00070">
    <property type="entry name" value="DHFR"/>
</dbReference>
<dbReference type="Proteomes" id="UP000177269">
    <property type="component" value="Unassembled WGS sequence"/>
</dbReference>
<dbReference type="GO" id="GO:0046654">
    <property type="term" value="P:tetrahydrofolate biosynthetic process"/>
    <property type="evidence" value="ECO:0007669"/>
    <property type="project" value="InterPro"/>
</dbReference>
<evidence type="ECO:0000313" key="3">
    <source>
        <dbReference type="Proteomes" id="UP000177269"/>
    </source>
</evidence>
<dbReference type="SUPFAM" id="SSF53597">
    <property type="entry name" value="Dihydrofolate reductase-like"/>
    <property type="match status" value="1"/>
</dbReference>
<feature type="domain" description="DHFR" evidence="1">
    <location>
        <begin position="2"/>
        <end position="168"/>
    </location>
</feature>
<evidence type="ECO:0000259" key="1">
    <source>
        <dbReference type="PROSITE" id="PS51330"/>
    </source>
</evidence>
<dbReference type="InterPro" id="IPR050765">
    <property type="entry name" value="Riboflavin_Biosynth_HTPR"/>
</dbReference>
<dbReference type="InterPro" id="IPR001796">
    <property type="entry name" value="DHFR_dom"/>
</dbReference>
<dbReference type="GO" id="GO:0004146">
    <property type="term" value="F:dihydrofolate reductase activity"/>
    <property type="evidence" value="ECO:0007669"/>
    <property type="project" value="InterPro"/>
</dbReference>
<organism evidence="2 3">
    <name type="scientific">Candidatus Taylorbacteria bacterium RIFCSPLOWO2_12_FULL_43_20</name>
    <dbReference type="NCBI Taxonomy" id="1802332"/>
    <lineage>
        <taxon>Bacteria</taxon>
        <taxon>Candidatus Tayloriibacteriota</taxon>
    </lineage>
</organism>
<accession>A0A1G2NZB7</accession>
<dbReference type="CDD" id="cd00209">
    <property type="entry name" value="DHFR"/>
    <property type="match status" value="1"/>
</dbReference>
<evidence type="ECO:0000313" key="2">
    <source>
        <dbReference type="EMBL" id="OHA41445.1"/>
    </source>
</evidence>
<sequence>MKTFIIAAISLDGFIAKNAEDTSTSWTSGADKKFFMERTKQSGVVIMGSTTYSTIGRPLKDRLNIVYSSKITNLEGVELTMKKPADLLSDLETRGYKEVAICGGASIYTMFLEANLVDTLYLTIEPKLFGKGVSLLNKLTNVSLTLATTKHLSKDVLLLEYKVDRSHP</sequence>
<protein>
    <recommendedName>
        <fullName evidence="1">DHFR domain-containing protein</fullName>
    </recommendedName>
</protein>
<proteinExistence type="predicted"/>
<comment type="caution">
    <text evidence="2">The sequence shown here is derived from an EMBL/GenBank/DDBJ whole genome shotgun (WGS) entry which is preliminary data.</text>
</comment>
<dbReference type="Pfam" id="PF00186">
    <property type="entry name" value="DHFR_1"/>
    <property type="match status" value="1"/>
</dbReference>